<dbReference type="PANTHER" id="PTHR22803">
    <property type="entry name" value="MANNOSE, PHOSPHOLIPASE, LECTIN RECEPTOR RELATED"/>
    <property type="match status" value="1"/>
</dbReference>
<keyword evidence="4" id="KW-0732">Signal</keyword>
<evidence type="ECO:0000256" key="1">
    <source>
        <dbReference type="ARBA" id="ARBA00023157"/>
    </source>
</evidence>
<dbReference type="SUPFAM" id="SSF56436">
    <property type="entry name" value="C-type lectin-like"/>
    <property type="match status" value="3"/>
</dbReference>
<dbReference type="EMBL" id="GHJT01001911">
    <property type="protein sequence ID" value="MOY35882.1"/>
    <property type="molecule type" value="Transcribed_RNA"/>
</dbReference>
<dbReference type="InterPro" id="IPR050111">
    <property type="entry name" value="C-type_lectin/snaclec_domain"/>
</dbReference>
<dbReference type="InterPro" id="IPR018378">
    <property type="entry name" value="C-type_lectin_CS"/>
</dbReference>
<dbReference type="InterPro" id="IPR001304">
    <property type="entry name" value="C-type_lectin-like"/>
</dbReference>
<evidence type="ECO:0000259" key="5">
    <source>
        <dbReference type="PROSITE" id="PS50041"/>
    </source>
</evidence>
<dbReference type="CDD" id="cd00037">
    <property type="entry name" value="CLECT"/>
    <property type="match status" value="2"/>
</dbReference>
<dbReference type="AlphaFoldDB" id="A0A4D5RFH2"/>
<dbReference type="InterPro" id="IPR016187">
    <property type="entry name" value="CTDL_fold"/>
</dbReference>
<feature type="region of interest" description="Disordered" evidence="2">
    <location>
        <begin position="543"/>
        <end position="563"/>
    </location>
</feature>
<keyword evidence="3" id="KW-1133">Transmembrane helix</keyword>
<feature type="domain" description="C-type lectin" evidence="5">
    <location>
        <begin position="178"/>
        <end position="293"/>
    </location>
</feature>
<protein>
    <submittedName>
        <fullName evidence="6">Putative c-type lectin</fullName>
    </submittedName>
</protein>
<reference evidence="6" key="1">
    <citation type="submission" date="2019-04" db="EMBL/GenBank/DDBJ databases">
        <title>An insight into the mialome of Ixodes scapularis.</title>
        <authorList>
            <person name="Ribeiro J.M."/>
            <person name="Mather T.N."/>
            <person name="Karim S."/>
        </authorList>
    </citation>
    <scope>NUCLEOTIDE SEQUENCE</scope>
</reference>
<feature type="compositionally biased region" description="Polar residues" evidence="2">
    <location>
        <begin position="554"/>
        <end position="563"/>
    </location>
</feature>
<evidence type="ECO:0000256" key="2">
    <source>
        <dbReference type="SAM" id="MobiDB-lite"/>
    </source>
</evidence>
<keyword evidence="3" id="KW-0472">Membrane</keyword>
<feature type="domain" description="C-type lectin" evidence="5">
    <location>
        <begin position="33"/>
        <end position="150"/>
    </location>
</feature>
<evidence type="ECO:0000256" key="4">
    <source>
        <dbReference type="SAM" id="SignalP"/>
    </source>
</evidence>
<evidence type="ECO:0000313" key="6">
    <source>
        <dbReference type="EMBL" id="MOY35882.1"/>
    </source>
</evidence>
<accession>A0A4D5RFH2</accession>
<feature type="transmembrane region" description="Helical" evidence="3">
    <location>
        <begin position="482"/>
        <end position="503"/>
    </location>
</feature>
<dbReference type="SMART" id="SM00034">
    <property type="entry name" value="CLECT"/>
    <property type="match status" value="3"/>
</dbReference>
<organism evidence="6">
    <name type="scientific">Ixodes scapularis</name>
    <name type="common">Black-legged tick</name>
    <name type="synonym">Deer tick</name>
    <dbReference type="NCBI Taxonomy" id="6945"/>
    <lineage>
        <taxon>Eukaryota</taxon>
        <taxon>Metazoa</taxon>
        <taxon>Ecdysozoa</taxon>
        <taxon>Arthropoda</taxon>
        <taxon>Chelicerata</taxon>
        <taxon>Arachnida</taxon>
        <taxon>Acari</taxon>
        <taxon>Parasitiformes</taxon>
        <taxon>Ixodida</taxon>
        <taxon>Ixodoidea</taxon>
        <taxon>Ixodidae</taxon>
        <taxon>Ixodinae</taxon>
        <taxon>Ixodes</taxon>
    </lineage>
</organism>
<dbReference type="Pfam" id="PF00059">
    <property type="entry name" value="Lectin_C"/>
    <property type="match status" value="3"/>
</dbReference>
<feature type="signal peptide" evidence="4">
    <location>
        <begin position="1"/>
        <end position="16"/>
    </location>
</feature>
<dbReference type="PROSITE" id="PS00615">
    <property type="entry name" value="C_TYPE_LECTIN_1"/>
    <property type="match status" value="1"/>
</dbReference>
<name>A0A4D5RFH2_IXOSC</name>
<sequence length="563" mass="62758">MRFLFAGFLLIAGTSATQLKRNLGNCDEGWVAFGSKCYFFASNTSRLRYYDAQQHCIRQNAQLVTIPSVQVQQFLLSHLGDASTNVWIGMKTITGPSKWLDGSPIAYKNWFWGQPKLGRGINCVEILTGRVHPGRWNQAPCDKFRLHVCEKARDPTVPIPKPVEDPSCRLAHPGSFPYGTSCFHMGSYEDWDTAEAHCASSGGHLASVRDIYQESFFSVRFEFRGGLVWIGLQDAKGSGRFTWSDGWPVHHTNWAPLQPGAAERGERRCVAQDMATGQWSVQPCKTSLPYLCKITSEKPPAVEHHEGVCPESAKGWVDVGNPYCYFFSGSRVKNFLGAVEACDERNSTLVSFHSQDQLDRLLPYIRQSQSNLWIGLEENKNGTFEWLDGSPLDFEYWQKGEPNGKDENCVELRHFDSLWNDIKCSIRNAFICAAAKVFPDGHQQGSGQSSPLTDSTLRGSNLTNATNIITRLRREDFRSATMVMMMLTFLFALFLVAGIPTLVRKRCRENKQRKAAASVIAVHFVNSHLHGVEPALTIAEGQAHPMPQGRGAGLSTSSTGSQH</sequence>
<proteinExistence type="predicted"/>
<dbReference type="Gene3D" id="3.10.100.10">
    <property type="entry name" value="Mannose-Binding Protein A, subunit A"/>
    <property type="match status" value="3"/>
</dbReference>
<feature type="chain" id="PRO_5020022587" evidence="4">
    <location>
        <begin position="17"/>
        <end position="563"/>
    </location>
</feature>
<keyword evidence="6" id="KW-0430">Lectin</keyword>
<dbReference type="PROSITE" id="PS50041">
    <property type="entry name" value="C_TYPE_LECTIN_2"/>
    <property type="match status" value="3"/>
</dbReference>
<keyword evidence="1" id="KW-1015">Disulfide bond</keyword>
<dbReference type="InterPro" id="IPR016186">
    <property type="entry name" value="C-type_lectin-like/link_sf"/>
</dbReference>
<feature type="domain" description="C-type lectin" evidence="5">
    <location>
        <begin position="320"/>
        <end position="433"/>
    </location>
</feature>
<dbReference type="OrthoDB" id="6480597at2759"/>
<dbReference type="VEuPathDB" id="VectorBase:ISCP_017305"/>
<evidence type="ECO:0000256" key="3">
    <source>
        <dbReference type="SAM" id="Phobius"/>
    </source>
</evidence>
<dbReference type="GO" id="GO:0030246">
    <property type="term" value="F:carbohydrate binding"/>
    <property type="evidence" value="ECO:0007669"/>
    <property type="project" value="UniProtKB-KW"/>
</dbReference>
<keyword evidence="3" id="KW-0812">Transmembrane</keyword>